<organism evidence="1 2">
    <name type="scientific">Paenibacillus woosongensis</name>
    <dbReference type="NCBI Taxonomy" id="307580"/>
    <lineage>
        <taxon>Bacteria</taxon>
        <taxon>Bacillati</taxon>
        <taxon>Bacillota</taxon>
        <taxon>Bacilli</taxon>
        <taxon>Bacillales</taxon>
        <taxon>Paenibacillaceae</taxon>
        <taxon>Paenibacillus</taxon>
    </lineage>
</organism>
<evidence type="ECO:0000313" key="2">
    <source>
        <dbReference type="Proteomes" id="UP000447876"/>
    </source>
</evidence>
<reference evidence="1 2" key="1">
    <citation type="submission" date="2019-11" db="EMBL/GenBank/DDBJ databases">
        <title>Draft genome sequences of five Paenibacillus species of dairy origin.</title>
        <authorList>
            <person name="Olajide A.M."/>
            <person name="Chen S."/>
            <person name="Lapointe G."/>
        </authorList>
    </citation>
    <scope>NUCLEOTIDE SEQUENCE [LARGE SCALE GENOMIC DNA]</scope>
    <source>
        <strain evidence="1 2">12CR55</strain>
    </source>
</reference>
<name>A0A7X2Z0N0_9BACL</name>
<dbReference type="InterPro" id="IPR036736">
    <property type="entry name" value="ACP-like_sf"/>
</dbReference>
<protein>
    <submittedName>
        <fullName evidence="1">Uncharacterized protein</fullName>
    </submittedName>
</protein>
<accession>A0A7X2Z0N0</accession>
<evidence type="ECO:0000313" key="1">
    <source>
        <dbReference type="EMBL" id="MUG45275.1"/>
    </source>
</evidence>
<gene>
    <name evidence="1" type="ORF">GNP95_09715</name>
</gene>
<dbReference type="RefSeq" id="WP_155610622.1">
    <property type="nucleotide sequence ID" value="NZ_WNZW01000002.1"/>
</dbReference>
<dbReference type="AlphaFoldDB" id="A0A7X2Z0N0"/>
<proteinExistence type="predicted"/>
<dbReference type="Proteomes" id="UP000447876">
    <property type="component" value="Unassembled WGS sequence"/>
</dbReference>
<dbReference type="EMBL" id="WNZW01000002">
    <property type="protein sequence ID" value="MUG45275.1"/>
    <property type="molecule type" value="Genomic_DNA"/>
</dbReference>
<dbReference type="OrthoDB" id="7065718at2"/>
<comment type="caution">
    <text evidence="1">The sequence shown here is derived from an EMBL/GenBank/DDBJ whole genome shotgun (WGS) entry which is preliminary data.</text>
</comment>
<dbReference type="Gene3D" id="1.10.1200.10">
    <property type="entry name" value="ACP-like"/>
    <property type="match status" value="1"/>
</dbReference>
<sequence length="103" mass="11728">MILYETALNLIYDAMDEANHYQQDGYYLVKSERTPLSGKGTVLDSIGFVSFILCVEERIIDQFGSIPHTLLDEKVFSAPNSPFMTVSTLADYIYKLYLIETEC</sequence>